<dbReference type="InterPro" id="IPR020449">
    <property type="entry name" value="Tscrpt_reg_AraC-type_HTH"/>
</dbReference>
<reference evidence="7" key="1">
    <citation type="journal article" date="2014" name="Int. J. Syst. Evol. Microbiol.">
        <title>Complete genome sequence of Corynebacterium casei LMG S-19264T (=DSM 44701T), isolated from a smear-ripened cheese.</title>
        <authorList>
            <consortium name="US DOE Joint Genome Institute (JGI-PGF)"/>
            <person name="Walter F."/>
            <person name="Albersmeier A."/>
            <person name="Kalinowski J."/>
            <person name="Ruckert C."/>
        </authorList>
    </citation>
    <scope>NUCLEOTIDE SEQUENCE</scope>
    <source>
        <strain evidence="7">CGMCC 1.12987</strain>
    </source>
</reference>
<evidence type="ECO:0000256" key="1">
    <source>
        <dbReference type="ARBA" id="ARBA00023015"/>
    </source>
</evidence>
<dbReference type="RefSeq" id="WP_188530604.1">
    <property type="nucleotide sequence ID" value="NZ_BMGR01000004.1"/>
</dbReference>
<keyword evidence="3" id="KW-0804">Transcription</keyword>
<proteinExistence type="predicted"/>
<keyword evidence="4" id="KW-0597">Phosphoprotein</keyword>
<feature type="domain" description="HTH araC/xylS-type" evidence="5">
    <location>
        <begin position="139"/>
        <end position="237"/>
    </location>
</feature>
<sequence length="245" mass="28003">MYSIALVEDEKWVRTAISKVIGKIGPPFKVVMEATQGVEALDWLQLNRADIVLTDIRMPVMDGLSLMKEIRDRDIPADVIIVSGYDDFKYAQQALRLGAFDFLLKPLEKADLEGALQKWLERGKPKIGNTDELELSTIEKVIRFIQHSMPGEVSLKDAAAHVYLNPSYLSKLFKQEAHKNFVEFVTETRMREAGKMLSGTSLRISEVAERLGYTDISYFTNTFKKHFGITPSEYRKMKRPIMRIP</sequence>
<dbReference type="PANTHER" id="PTHR43280:SF10">
    <property type="entry name" value="REGULATORY PROTEIN POCR"/>
    <property type="match status" value="1"/>
</dbReference>
<dbReference type="InterPro" id="IPR001789">
    <property type="entry name" value="Sig_transdc_resp-reg_receiver"/>
</dbReference>
<dbReference type="InterPro" id="IPR018060">
    <property type="entry name" value="HTH_AraC"/>
</dbReference>
<dbReference type="Proteomes" id="UP000644756">
    <property type="component" value="Unassembled WGS sequence"/>
</dbReference>
<comment type="caution">
    <text evidence="7">The sequence shown here is derived from an EMBL/GenBank/DDBJ whole genome shotgun (WGS) entry which is preliminary data.</text>
</comment>
<dbReference type="CDD" id="cd17536">
    <property type="entry name" value="REC_YesN-like"/>
    <property type="match status" value="1"/>
</dbReference>
<dbReference type="SUPFAM" id="SSF52172">
    <property type="entry name" value="CheY-like"/>
    <property type="match status" value="1"/>
</dbReference>
<dbReference type="EMBL" id="BMGR01000004">
    <property type="protein sequence ID" value="GGG00309.1"/>
    <property type="molecule type" value="Genomic_DNA"/>
</dbReference>
<dbReference type="PANTHER" id="PTHR43280">
    <property type="entry name" value="ARAC-FAMILY TRANSCRIPTIONAL REGULATOR"/>
    <property type="match status" value="1"/>
</dbReference>
<dbReference type="GO" id="GO:0000160">
    <property type="term" value="P:phosphorelay signal transduction system"/>
    <property type="evidence" value="ECO:0007669"/>
    <property type="project" value="InterPro"/>
</dbReference>
<gene>
    <name evidence="7" type="ORF">GCM10010916_16930</name>
</gene>
<evidence type="ECO:0000256" key="2">
    <source>
        <dbReference type="ARBA" id="ARBA00023125"/>
    </source>
</evidence>
<name>A0A917CW43_9BACL</name>
<keyword evidence="1" id="KW-0805">Transcription regulation</keyword>
<evidence type="ECO:0000313" key="7">
    <source>
        <dbReference type="EMBL" id="GGG00309.1"/>
    </source>
</evidence>
<dbReference type="SMART" id="SM00448">
    <property type="entry name" value="REC"/>
    <property type="match status" value="1"/>
</dbReference>
<evidence type="ECO:0000256" key="3">
    <source>
        <dbReference type="ARBA" id="ARBA00023163"/>
    </source>
</evidence>
<dbReference type="InterPro" id="IPR009057">
    <property type="entry name" value="Homeodomain-like_sf"/>
</dbReference>
<dbReference type="InterPro" id="IPR011006">
    <property type="entry name" value="CheY-like_superfamily"/>
</dbReference>
<evidence type="ECO:0000313" key="8">
    <source>
        <dbReference type="Proteomes" id="UP000644756"/>
    </source>
</evidence>
<organism evidence="7 8">
    <name type="scientific">Paenibacillus abyssi</name>
    <dbReference type="NCBI Taxonomy" id="1340531"/>
    <lineage>
        <taxon>Bacteria</taxon>
        <taxon>Bacillati</taxon>
        <taxon>Bacillota</taxon>
        <taxon>Bacilli</taxon>
        <taxon>Bacillales</taxon>
        <taxon>Paenibacillaceae</taxon>
        <taxon>Paenibacillus</taxon>
    </lineage>
</organism>
<dbReference type="GO" id="GO:0043565">
    <property type="term" value="F:sequence-specific DNA binding"/>
    <property type="evidence" value="ECO:0007669"/>
    <property type="project" value="InterPro"/>
</dbReference>
<dbReference type="AlphaFoldDB" id="A0A917CW43"/>
<dbReference type="Gene3D" id="3.40.50.2300">
    <property type="match status" value="1"/>
</dbReference>
<dbReference type="GO" id="GO:0003700">
    <property type="term" value="F:DNA-binding transcription factor activity"/>
    <property type="evidence" value="ECO:0007669"/>
    <property type="project" value="InterPro"/>
</dbReference>
<evidence type="ECO:0000259" key="5">
    <source>
        <dbReference type="PROSITE" id="PS01124"/>
    </source>
</evidence>
<dbReference type="PRINTS" id="PR00032">
    <property type="entry name" value="HTHARAC"/>
</dbReference>
<dbReference type="PROSITE" id="PS01124">
    <property type="entry name" value="HTH_ARAC_FAMILY_2"/>
    <property type="match status" value="1"/>
</dbReference>
<feature type="modified residue" description="4-aspartylphosphate" evidence="4">
    <location>
        <position position="55"/>
    </location>
</feature>
<keyword evidence="2 7" id="KW-0238">DNA-binding</keyword>
<evidence type="ECO:0000256" key="4">
    <source>
        <dbReference type="PROSITE-ProRule" id="PRU00169"/>
    </source>
</evidence>
<keyword evidence="8" id="KW-1185">Reference proteome</keyword>
<protein>
    <submittedName>
        <fullName evidence="7">DNA-binding response regulator</fullName>
    </submittedName>
</protein>
<feature type="domain" description="Response regulatory" evidence="6">
    <location>
        <begin position="3"/>
        <end position="120"/>
    </location>
</feature>
<dbReference type="Gene3D" id="1.10.10.60">
    <property type="entry name" value="Homeodomain-like"/>
    <property type="match status" value="2"/>
</dbReference>
<dbReference type="Pfam" id="PF12833">
    <property type="entry name" value="HTH_18"/>
    <property type="match status" value="1"/>
</dbReference>
<dbReference type="SMART" id="SM00342">
    <property type="entry name" value="HTH_ARAC"/>
    <property type="match status" value="1"/>
</dbReference>
<accession>A0A917CW43</accession>
<dbReference type="SUPFAM" id="SSF46689">
    <property type="entry name" value="Homeodomain-like"/>
    <property type="match status" value="2"/>
</dbReference>
<reference evidence="7" key="2">
    <citation type="submission" date="2020-09" db="EMBL/GenBank/DDBJ databases">
        <authorList>
            <person name="Sun Q."/>
            <person name="Zhou Y."/>
        </authorList>
    </citation>
    <scope>NUCLEOTIDE SEQUENCE</scope>
    <source>
        <strain evidence="7">CGMCC 1.12987</strain>
    </source>
</reference>
<evidence type="ECO:0000259" key="6">
    <source>
        <dbReference type="PROSITE" id="PS50110"/>
    </source>
</evidence>
<dbReference type="PROSITE" id="PS50110">
    <property type="entry name" value="RESPONSE_REGULATORY"/>
    <property type="match status" value="1"/>
</dbReference>
<dbReference type="Pfam" id="PF00072">
    <property type="entry name" value="Response_reg"/>
    <property type="match status" value="1"/>
</dbReference>